<dbReference type="Pfam" id="PF13927">
    <property type="entry name" value="Ig_3"/>
    <property type="match status" value="2"/>
</dbReference>
<evidence type="ECO:0000256" key="3">
    <source>
        <dbReference type="ARBA" id="ARBA00023319"/>
    </source>
</evidence>
<dbReference type="PANTHER" id="PTHR45080">
    <property type="entry name" value="CONTACTIN 5"/>
    <property type="match status" value="1"/>
</dbReference>
<evidence type="ECO:0000313" key="5">
    <source>
        <dbReference type="Proteomes" id="UP000079169"/>
    </source>
</evidence>
<dbReference type="InterPro" id="IPR036179">
    <property type="entry name" value="Ig-like_dom_sf"/>
</dbReference>
<feature type="non-terminal residue" evidence="6">
    <location>
        <position position="212"/>
    </location>
</feature>
<dbReference type="GO" id="GO:0030424">
    <property type="term" value="C:axon"/>
    <property type="evidence" value="ECO:0007669"/>
    <property type="project" value="TreeGrafter"/>
</dbReference>
<keyword evidence="3" id="KW-0393">Immunoglobulin domain</keyword>
<name>A0A3Q0IVS7_DIACI</name>
<dbReference type="SMART" id="SM00409">
    <property type="entry name" value="IG"/>
    <property type="match status" value="1"/>
</dbReference>
<dbReference type="GO" id="GO:0043025">
    <property type="term" value="C:neuronal cell body"/>
    <property type="evidence" value="ECO:0007669"/>
    <property type="project" value="TreeGrafter"/>
</dbReference>
<dbReference type="RefSeq" id="XP_026680376.1">
    <property type="nucleotide sequence ID" value="XM_026824575.1"/>
</dbReference>
<keyword evidence="5" id="KW-1185">Reference proteome</keyword>
<dbReference type="FunFam" id="2.60.40.10:FF:000015">
    <property type="entry name" value="receptor-type tyrosine-protein phosphatase delta isoform X2"/>
    <property type="match status" value="1"/>
</dbReference>
<feature type="domain" description="Ig-like" evidence="4">
    <location>
        <begin position="96"/>
        <end position="181"/>
    </location>
</feature>
<evidence type="ECO:0000313" key="6">
    <source>
        <dbReference type="RefSeq" id="XP_026680376.1"/>
    </source>
</evidence>
<dbReference type="KEGG" id="dci:113467987"/>
<dbReference type="Gene3D" id="2.60.40.10">
    <property type="entry name" value="Immunoglobulins"/>
    <property type="match status" value="2"/>
</dbReference>
<dbReference type="STRING" id="121845.A0A3Q0IVS7"/>
<organism evidence="5 6">
    <name type="scientific">Diaphorina citri</name>
    <name type="common">Asian citrus psyllid</name>
    <dbReference type="NCBI Taxonomy" id="121845"/>
    <lineage>
        <taxon>Eukaryota</taxon>
        <taxon>Metazoa</taxon>
        <taxon>Ecdysozoa</taxon>
        <taxon>Arthropoda</taxon>
        <taxon>Hexapoda</taxon>
        <taxon>Insecta</taxon>
        <taxon>Pterygota</taxon>
        <taxon>Neoptera</taxon>
        <taxon>Paraneoptera</taxon>
        <taxon>Hemiptera</taxon>
        <taxon>Sternorrhyncha</taxon>
        <taxon>Psylloidea</taxon>
        <taxon>Psyllidae</taxon>
        <taxon>Diaphorininae</taxon>
        <taxon>Diaphorina</taxon>
    </lineage>
</organism>
<dbReference type="PANTHER" id="PTHR45080:SF8">
    <property type="entry name" value="IG-LIKE DOMAIN-CONTAINING PROTEIN"/>
    <property type="match status" value="1"/>
</dbReference>
<dbReference type="PROSITE" id="PS50835">
    <property type="entry name" value="IG_LIKE"/>
    <property type="match status" value="2"/>
</dbReference>
<dbReference type="Proteomes" id="UP000079169">
    <property type="component" value="Unplaced"/>
</dbReference>
<dbReference type="SUPFAM" id="SSF48726">
    <property type="entry name" value="Immunoglobulin"/>
    <property type="match status" value="2"/>
</dbReference>
<proteinExistence type="predicted"/>
<dbReference type="SMART" id="SM00408">
    <property type="entry name" value="IGc2"/>
    <property type="match status" value="2"/>
</dbReference>
<protein>
    <submittedName>
        <fullName evidence="6">Tyrosine-protein phosphatase Lar-like</fullName>
    </submittedName>
</protein>
<dbReference type="InterPro" id="IPR003599">
    <property type="entry name" value="Ig_sub"/>
</dbReference>
<keyword evidence="1" id="KW-0732">Signal</keyword>
<dbReference type="GO" id="GO:0005886">
    <property type="term" value="C:plasma membrane"/>
    <property type="evidence" value="ECO:0007669"/>
    <property type="project" value="TreeGrafter"/>
</dbReference>
<feature type="domain" description="Ig-like" evidence="4">
    <location>
        <begin position="13"/>
        <end position="49"/>
    </location>
</feature>
<sequence>MVSLADKIPPGFPQITEAPSTKVVEISHTTVLHCSASGNPPPKISWIREMLPVDTSRNPRYNLLTSGAPGTYIKIKPNLFSPLSVYSADKIPPGFPQITEAPSTKVVEISHTTVLHCSASGNPPPKISWIREMLPVDTSRNPRYNLLTSGAPGALQITNSIEEDQGKYECVAENEVGTEYSPSTMLYVKGKKRCSRSRNGCPSPVLSSNDLR</sequence>
<dbReference type="InterPro" id="IPR050958">
    <property type="entry name" value="Cell_Adh-Cytoskel_Orgn"/>
</dbReference>
<dbReference type="InterPro" id="IPR007110">
    <property type="entry name" value="Ig-like_dom"/>
</dbReference>
<dbReference type="InterPro" id="IPR013783">
    <property type="entry name" value="Ig-like_fold"/>
</dbReference>
<dbReference type="PaxDb" id="121845-A0A3Q0IVS7"/>
<evidence type="ECO:0000256" key="1">
    <source>
        <dbReference type="ARBA" id="ARBA00022729"/>
    </source>
</evidence>
<evidence type="ECO:0000256" key="2">
    <source>
        <dbReference type="ARBA" id="ARBA00023157"/>
    </source>
</evidence>
<dbReference type="GO" id="GO:0008046">
    <property type="term" value="F:axon guidance receptor activity"/>
    <property type="evidence" value="ECO:0007669"/>
    <property type="project" value="TreeGrafter"/>
</dbReference>
<gene>
    <name evidence="6" type="primary">LOC113467987</name>
</gene>
<dbReference type="GO" id="GO:0050808">
    <property type="term" value="P:synapse organization"/>
    <property type="evidence" value="ECO:0007669"/>
    <property type="project" value="TreeGrafter"/>
</dbReference>
<reference evidence="6" key="1">
    <citation type="submission" date="2025-08" db="UniProtKB">
        <authorList>
            <consortium name="RefSeq"/>
        </authorList>
    </citation>
    <scope>IDENTIFICATION</scope>
</reference>
<keyword evidence="2" id="KW-1015">Disulfide bond</keyword>
<evidence type="ECO:0000259" key="4">
    <source>
        <dbReference type="PROSITE" id="PS50835"/>
    </source>
</evidence>
<dbReference type="GO" id="GO:0007156">
    <property type="term" value="P:homophilic cell adhesion via plasma membrane adhesion molecules"/>
    <property type="evidence" value="ECO:0007669"/>
    <property type="project" value="TreeGrafter"/>
</dbReference>
<accession>A0A3Q0IVS7</accession>
<dbReference type="GeneID" id="113467987"/>
<dbReference type="InterPro" id="IPR003598">
    <property type="entry name" value="Ig_sub2"/>
</dbReference>
<dbReference type="AlphaFoldDB" id="A0A3Q0IVS7"/>